<keyword evidence="15" id="KW-1185">Reference proteome</keyword>
<sequence length="397" mass="44408">MVLLASLGLRTARFGFRRNRLAYPPIQQLRAVSLQTSVSSISNANTNTNVNIMTNKSKKKATFDDNTERWVMRSLVAVTTVVVGLNIYWEIYKDELYPRQLSLEYYNFNKFPLLAVIPVTHDTSLFRFKAARQIPEQEELQKAHAKDRRNLTLTTNELVPAPNHIIIKDDTCQVGRAYTPISYSRDYFDLLVKKYPDGSVSSMIHNLIPGKDFILARGPILSFPYTENMADHIVMIAGGTGITPMYQLIKRILKDSTDKTSISLIYGSKTEADILLGNELQILAQKFPDRLKVNHVVQNISSNELPALTRVAVPADNGGDANKTGLTNLLAHRGLIDEKVLIECGVPRPDENPLVLVCGPDAMVEYLAGEKRAENNQGPLKGVLAKMGYTTQQVFKF</sequence>
<dbReference type="Gene3D" id="3.40.50.80">
    <property type="entry name" value="Nucleotide-binding domain of ferredoxin-NADP reductase (FNR) module"/>
    <property type="match status" value="1"/>
</dbReference>
<keyword evidence="5 11" id="KW-0285">Flavoprotein</keyword>
<keyword evidence="8 12" id="KW-0560">Oxidoreductase</keyword>
<comment type="subcellular location">
    <subcellularLocation>
        <location evidence="2">Mitochondrion outer membrane</location>
    </subcellularLocation>
</comment>
<evidence type="ECO:0000256" key="10">
    <source>
        <dbReference type="ARBA" id="ARBA00049138"/>
    </source>
</evidence>
<feature type="binding site" evidence="11">
    <location>
        <position position="243"/>
    </location>
    <ligand>
        <name>FAD</name>
        <dbReference type="ChEBI" id="CHEBI:57692"/>
    </ligand>
</feature>
<dbReference type="InterPro" id="IPR039261">
    <property type="entry name" value="FNR_nucleotide-bd"/>
</dbReference>
<keyword evidence="6" id="KW-1000">Mitochondrion outer membrane</keyword>
<accession>A0AAD5SXL3</accession>
<dbReference type="Gene3D" id="2.40.30.10">
    <property type="entry name" value="Translation factors"/>
    <property type="match status" value="1"/>
</dbReference>
<dbReference type="EMBL" id="JADGJH010001368">
    <property type="protein sequence ID" value="KAJ3114418.1"/>
    <property type="molecule type" value="Genomic_DNA"/>
</dbReference>
<evidence type="ECO:0000256" key="9">
    <source>
        <dbReference type="ARBA" id="ARBA00023027"/>
    </source>
</evidence>
<evidence type="ECO:0000256" key="12">
    <source>
        <dbReference type="RuleBase" id="RU361226"/>
    </source>
</evidence>
<keyword evidence="6" id="KW-0472">Membrane</keyword>
<dbReference type="EC" id="1.6.2.2" evidence="12"/>
<dbReference type="InterPro" id="IPR001433">
    <property type="entry name" value="OxRdtase_FAD/NAD-bd"/>
</dbReference>
<keyword evidence="9 12" id="KW-0520">NAD</keyword>
<dbReference type="PROSITE" id="PS51384">
    <property type="entry name" value="FAD_FR"/>
    <property type="match status" value="1"/>
</dbReference>
<evidence type="ECO:0000313" key="14">
    <source>
        <dbReference type="EMBL" id="KAJ3114418.1"/>
    </source>
</evidence>
<feature type="binding site" evidence="11">
    <location>
        <position position="201"/>
    </location>
    <ligand>
        <name>FAD</name>
        <dbReference type="ChEBI" id="CHEBI:57692"/>
    </ligand>
</feature>
<dbReference type="InterPro" id="IPR001834">
    <property type="entry name" value="CBR-like"/>
</dbReference>
<comment type="caution">
    <text evidence="14">The sequence shown here is derived from an EMBL/GenBank/DDBJ whole genome shotgun (WGS) entry which is preliminary data.</text>
</comment>
<evidence type="ECO:0000256" key="1">
    <source>
        <dbReference type="ARBA" id="ARBA00001974"/>
    </source>
</evidence>
<dbReference type="Pfam" id="PF00175">
    <property type="entry name" value="NAD_binding_1"/>
    <property type="match status" value="1"/>
</dbReference>
<proteinExistence type="inferred from homology"/>
<comment type="catalytic activity">
    <reaction evidence="10">
        <text>2 Fe(3+)-[Dph3] + NADH = 2 Fe(2+)-[Dph3] + NAD(+) + H(+)</text>
        <dbReference type="Rhea" id="RHEA:71231"/>
        <dbReference type="Rhea" id="RHEA-COMP:18002"/>
        <dbReference type="Rhea" id="RHEA-COMP:18003"/>
        <dbReference type="ChEBI" id="CHEBI:15378"/>
        <dbReference type="ChEBI" id="CHEBI:29033"/>
        <dbReference type="ChEBI" id="CHEBI:29034"/>
        <dbReference type="ChEBI" id="CHEBI:57540"/>
        <dbReference type="ChEBI" id="CHEBI:57945"/>
        <dbReference type="ChEBI" id="CHEBI:83228"/>
    </reaction>
    <physiologicalReaction direction="left-to-right" evidence="10">
        <dbReference type="Rhea" id="RHEA:71232"/>
    </physiologicalReaction>
</comment>
<evidence type="ECO:0000259" key="13">
    <source>
        <dbReference type="PROSITE" id="PS51384"/>
    </source>
</evidence>
<dbReference type="InterPro" id="IPR017938">
    <property type="entry name" value="Riboflavin_synthase-like_b-brl"/>
</dbReference>
<organism evidence="14 15">
    <name type="scientific">Physocladia obscura</name>
    <dbReference type="NCBI Taxonomy" id="109957"/>
    <lineage>
        <taxon>Eukaryota</taxon>
        <taxon>Fungi</taxon>
        <taxon>Fungi incertae sedis</taxon>
        <taxon>Chytridiomycota</taxon>
        <taxon>Chytridiomycota incertae sedis</taxon>
        <taxon>Chytridiomycetes</taxon>
        <taxon>Chytridiales</taxon>
        <taxon>Chytriomycetaceae</taxon>
        <taxon>Physocladia</taxon>
    </lineage>
</organism>
<comment type="similarity">
    <text evidence="4 12">Belongs to the flavoprotein pyridine nucleotide cytochrome reductase family.</text>
</comment>
<dbReference type="InterPro" id="IPR008333">
    <property type="entry name" value="Cbr1-like_FAD-bd_dom"/>
</dbReference>
<feature type="binding site" evidence="11">
    <location>
        <position position="200"/>
    </location>
    <ligand>
        <name>FAD</name>
        <dbReference type="ChEBI" id="CHEBI:57692"/>
    </ligand>
</feature>
<dbReference type="GO" id="GO:0005741">
    <property type="term" value="C:mitochondrial outer membrane"/>
    <property type="evidence" value="ECO:0007669"/>
    <property type="project" value="UniProtKB-SubCell"/>
</dbReference>
<evidence type="ECO:0000313" key="15">
    <source>
        <dbReference type="Proteomes" id="UP001211907"/>
    </source>
</evidence>
<keyword evidence="6" id="KW-0496">Mitochondrion</keyword>
<feature type="binding site" evidence="11">
    <location>
        <position position="178"/>
    </location>
    <ligand>
        <name>FAD</name>
        <dbReference type="ChEBI" id="CHEBI:57692"/>
    </ligand>
</feature>
<dbReference type="PRINTS" id="PR00371">
    <property type="entry name" value="FPNCR"/>
</dbReference>
<evidence type="ECO:0000256" key="7">
    <source>
        <dbReference type="ARBA" id="ARBA00022827"/>
    </source>
</evidence>
<feature type="binding site" evidence="11">
    <location>
        <position position="193"/>
    </location>
    <ligand>
        <name>FAD</name>
        <dbReference type="ChEBI" id="CHEBI:57692"/>
    </ligand>
</feature>
<dbReference type="PANTHER" id="PTHR19370:SF184">
    <property type="entry name" value="NADH-CYTOCHROME B5 REDUCTASE-LIKE"/>
    <property type="match status" value="1"/>
</dbReference>
<comment type="cofactor">
    <cofactor evidence="1 11 12">
        <name>FAD</name>
        <dbReference type="ChEBI" id="CHEBI:57692"/>
    </cofactor>
</comment>
<dbReference type="PANTHER" id="PTHR19370">
    <property type="entry name" value="NADH-CYTOCHROME B5 REDUCTASE"/>
    <property type="match status" value="1"/>
</dbReference>
<evidence type="ECO:0000256" key="4">
    <source>
        <dbReference type="ARBA" id="ARBA00006105"/>
    </source>
</evidence>
<evidence type="ECO:0000256" key="11">
    <source>
        <dbReference type="PIRSR" id="PIRSR601834-1"/>
    </source>
</evidence>
<name>A0AAD5SXL3_9FUNG</name>
<evidence type="ECO:0000256" key="8">
    <source>
        <dbReference type="ARBA" id="ARBA00023002"/>
    </source>
</evidence>
<dbReference type="Proteomes" id="UP001211907">
    <property type="component" value="Unassembled WGS sequence"/>
</dbReference>
<feature type="domain" description="FAD-binding FR-type" evidence="13">
    <location>
        <begin position="106"/>
        <end position="226"/>
    </location>
</feature>
<feature type="binding site" evidence="11">
    <location>
        <position position="176"/>
    </location>
    <ligand>
        <name>FAD</name>
        <dbReference type="ChEBI" id="CHEBI:57692"/>
    </ligand>
</feature>
<dbReference type="AlphaFoldDB" id="A0AAD5SXL3"/>
<dbReference type="InterPro" id="IPR001709">
    <property type="entry name" value="Flavoprot_Pyr_Nucl_cyt_Rdtase"/>
</dbReference>
<evidence type="ECO:0000256" key="2">
    <source>
        <dbReference type="ARBA" id="ARBA00004294"/>
    </source>
</evidence>
<feature type="binding site" evidence="11">
    <location>
        <position position="191"/>
    </location>
    <ligand>
        <name>FAD</name>
        <dbReference type="ChEBI" id="CHEBI:57692"/>
    </ligand>
</feature>
<dbReference type="SUPFAM" id="SSF52343">
    <property type="entry name" value="Ferredoxin reductase-like, C-terminal NADP-linked domain"/>
    <property type="match status" value="1"/>
</dbReference>
<dbReference type="SUPFAM" id="SSF63380">
    <property type="entry name" value="Riboflavin synthase domain-like"/>
    <property type="match status" value="1"/>
</dbReference>
<reference evidence="14" key="1">
    <citation type="submission" date="2020-05" db="EMBL/GenBank/DDBJ databases">
        <title>Phylogenomic resolution of chytrid fungi.</title>
        <authorList>
            <person name="Stajich J.E."/>
            <person name="Amses K."/>
            <person name="Simmons R."/>
            <person name="Seto K."/>
            <person name="Myers J."/>
            <person name="Bonds A."/>
            <person name="Quandt C.A."/>
            <person name="Barry K."/>
            <person name="Liu P."/>
            <person name="Grigoriev I."/>
            <person name="Longcore J.E."/>
            <person name="James T.Y."/>
        </authorList>
    </citation>
    <scope>NUCLEOTIDE SEQUENCE</scope>
    <source>
        <strain evidence="14">JEL0513</strain>
    </source>
</reference>
<comment type="catalytic activity">
    <reaction evidence="12">
        <text>2 Fe(III)-[cytochrome b5] + NADH = 2 Fe(II)-[cytochrome b5] + NAD(+) + H(+)</text>
        <dbReference type="Rhea" id="RHEA:46680"/>
        <dbReference type="Rhea" id="RHEA-COMP:10438"/>
        <dbReference type="Rhea" id="RHEA-COMP:10439"/>
        <dbReference type="ChEBI" id="CHEBI:15378"/>
        <dbReference type="ChEBI" id="CHEBI:29033"/>
        <dbReference type="ChEBI" id="CHEBI:29034"/>
        <dbReference type="ChEBI" id="CHEBI:57540"/>
        <dbReference type="ChEBI" id="CHEBI:57945"/>
        <dbReference type="EC" id="1.6.2.2"/>
    </reaction>
</comment>
<dbReference type="PRINTS" id="PR00406">
    <property type="entry name" value="CYTB5RDTASE"/>
</dbReference>
<dbReference type="Pfam" id="PF00970">
    <property type="entry name" value="FAD_binding_6"/>
    <property type="match status" value="1"/>
</dbReference>
<evidence type="ECO:0000256" key="6">
    <source>
        <dbReference type="ARBA" id="ARBA00022787"/>
    </source>
</evidence>
<dbReference type="InterPro" id="IPR017927">
    <property type="entry name" value="FAD-bd_FR_type"/>
</dbReference>
<protein>
    <recommendedName>
        <fullName evidence="12">NADH-cytochrome b5 reductase</fullName>
        <ecNumber evidence="12">1.6.2.2</ecNumber>
    </recommendedName>
</protein>
<dbReference type="CDD" id="cd06183">
    <property type="entry name" value="cyt_b5_reduct_like"/>
    <property type="match status" value="1"/>
</dbReference>
<comment type="pathway">
    <text evidence="3">Protein modification; peptidyl-diphthamide biosynthesis.</text>
</comment>
<evidence type="ECO:0000256" key="3">
    <source>
        <dbReference type="ARBA" id="ARBA00005156"/>
    </source>
</evidence>
<gene>
    <name evidence="14" type="ORF">HK100_001669</name>
</gene>
<evidence type="ECO:0000256" key="5">
    <source>
        <dbReference type="ARBA" id="ARBA00022630"/>
    </source>
</evidence>
<keyword evidence="7 11" id="KW-0274">FAD</keyword>
<dbReference type="GO" id="GO:0090524">
    <property type="term" value="F:cytochrome-b5 reductase activity, acting on NADH"/>
    <property type="evidence" value="ECO:0007669"/>
    <property type="project" value="UniProtKB-EC"/>
</dbReference>